<dbReference type="InterPro" id="IPR036163">
    <property type="entry name" value="HMA_dom_sf"/>
</dbReference>
<proteinExistence type="predicted"/>
<organism evidence="2 3">
    <name type="scientific">Lichenicoccus roseus</name>
    <dbReference type="NCBI Taxonomy" id="2683649"/>
    <lineage>
        <taxon>Bacteria</taxon>
        <taxon>Pseudomonadati</taxon>
        <taxon>Pseudomonadota</taxon>
        <taxon>Alphaproteobacteria</taxon>
        <taxon>Acetobacterales</taxon>
        <taxon>Acetobacteraceae</taxon>
        <taxon>Lichenicoccus</taxon>
    </lineage>
</organism>
<evidence type="ECO:0000313" key="3">
    <source>
        <dbReference type="Proteomes" id="UP000305654"/>
    </source>
</evidence>
<dbReference type="CDD" id="cd00371">
    <property type="entry name" value="HMA"/>
    <property type="match status" value="1"/>
</dbReference>
<dbReference type="InterPro" id="IPR006121">
    <property type="entry name" value="HMA_dom"/>
</dbReference>
<dbReference type="RefSeq" id="WP_138327017.1">
    <property type="nucleotide sequence ID" value="NZ_VCDI01000006.1"/>
</dbReference>
<dbReference type="OrthoDB" id="9801832at2"/>
<dbReference type="Gene3D" id="3.30.70.100">
    <property type="match status" value="1"/>
</dbReference>
<protein>
    <submittedName>
        <fullName evidence="2">Heavy-metal-associated domain-containing protein</fullName>
    </submittedName>
</protein>
<keyword evidence="3" id="KW-1185">Reference proteome</keyword>
<dbReference type="PROSITE" id="PS50846">
    <property type="entry name" value="HMA_2"/>
    <property type="match status" value="1"/>
</dbReference>
<dbReference type="Proteomes" id="UP000305654">
    <property type="component" value="Unassembled WGS sequence"/>
</dbReference>
<reference evidence="2 3" key="1">
    <citation type="submission" date="2019-05" db="EMBL/GenBank/DDBJ databases">
        <authorList>
            <person name="Pankratov T."/>
            <person name="Grouzdev D."/>
        </authorList>
    </citation>
    <scope>NUCLEOTIDE SEQUENCE [LARGE SCALE GENOMIC DNA]</scope>
    <source>
        <strain evidence="2 3">KEBCLARHB70R</strain>
    </source>
</reference>
<sequence length="68" mass="7423">MGETLESRMQVEGMTCEHCVRAVTGAASRVPGVARPRVELATGMLSWHGDADHAAVRQAIEEEGYRVR</sequence>
<accession>A0A5R9J133</accession>
<evidence type="ECO:0000313" key="2">
    <source>
        <dbReference type="EMBL" id="TLU71380.1"/>
    </source>
</evidence>
<comment type="caution">
    <text evidence="2">The sequence shown here is derived from an EMBL/GenBank/DDBJ whole genome shotgun (WGS) entry which is preliminary data.</text>
</comment>
<name>A0A5R9J133_9PROT</name>
<dbReference type="AlphaFoldDB" id="A0A5R9J133"/>
<dbReference type="Pfam" id="PF00403">
    <property type="entry name" value="HMA"/>
    <property type="match status" value="1"/>
</dbReference>
<dbReference type="GO" id="GO:0046872">
    <property type="term" value="F:metal ion binding"/>
    <property type="evidence" value="ECO:0007669"/>
    <property type="project" value="InterPro"/>
</dbReference>
<feature type="domain" description="HMA" evidence="1">
    <location>
        <begin position="5"/>
        <end position="68"/>
    </location>
</feature>
<evidence type="ECO:0000259" key="1">
    <source>
        <dbReference type="PROSITE" id="PS50846"/>
    </source>
</evidence>
<dbReference type="SUPFAM" id="SSF55008">
    <property type="entry name" value="HMA, heavy metal-associated domain"/>
    <property type="match status" value="1"/>
</dbReference>
<dbReference type="EMBL" id="VCDI01000006">
    <property type="protein sequence ID" value="TLU71380.1"/>
    <property type="molecule type" value="Genomic_DNA"/>
</dbReference>
<gene>
    <name evidence="2" type="ORF">FE263_15825</name>
</gene>